<dbReference type="Pfam" id="PF18962">
    <property type="entry name" value="Por_Secre_tail"/>
    <property type="match status" value="1"/>
</dbReference>
<organism evidence="4 5">
    <name type="scientific">Bizionia algoritergicola</name>
    <dbReference type="NCBI Taxonomy" id="291187"/>
    <lineage>
        <taxon>Bacteria</taxon>
        <taxon>Pseudomonadati</taxon>
        <taxon>Bacteroidota</taxon>
        <taxon>Flavobacteriia</taxon>
        <taxon>Flavobacteriales</taxon>
        <taxon>Flavobacteriaceae</taxon>
        <taxon>Bizionia</taxon>
    </lineage>
</organism>
<dbReference type="Proteomes" id="UP000324358">
    <property type="component" value="Unassembled WGS sequence"/>
</dbReference>
<evidence type="ECO:0000259" key="3">
    <source>
        <dbReference type="Pfam" id="PF18962"/>
    </source>
</evidence>
<feature type="domain" description="Secretion system C-terminal sorting" evidence="3">
    <location>
        <begin position="201"/>
        <end position="274"/>
    </location>
</feature>
<name>A0A5D0QZU4_9FLAO</name>
<feature type="chain" id="PRO_5023028717" evidence="2">
    <location>
        <begin position="31"/>
        <end position="275"/>
    </location>
</feature>
<dbReference type="NCBIfam" id="TIGR04183">
    <property type="entry name" value="Por_Secre_tail"/>
    <property type="match status" value="1"/>
</dbReference>
<keyword evidence="1 2" id="KW-0732">Signal</keyword>
<sequence>MKKNDIFKNAISKGMLLCCIMLLVSYSATAQNLIFTIDTVIDDAADVMTETITQGADSYVLLINHPGLETLDDVGGGDLIVYIGSGGPVLDQPYVISLTKNNDPFSFTLNSLDYDTLGVGDISLENQDDFEISPNTEYPVGFGTITPSNMTNATNIANFKITPHDDDGSGELNDFGFHNFNITVGTTLGTNSFELSEKIHVYPNPSNGNITIRNSGVALEKVNITDLHGRVVSSYNLYGITTDKKLDLRSELASGMYFMSITSEKGVLTKKILIK</sequence>
<dbReference type="AlphaFoldDB" id="A0A5D0QZU4"/>
<dbReference type="RefSeq" id="WP_066250814.1">
    <property type="nucleotide sequence ID" value="NZ_VSKL01000001.1"/>
</dbReference>
<evidence type="ECO:0000256" key="2">
    <source>
        <dbReference type="SAM" id="SignalP"/>
    </source>
</evidence>
<comment type="caution">
    <text evidence="4">The sequence shown here is derived from an EMBL/GenBank/DDBJ whole genome shotgun (WGS) entry which is preliminary data.</text>
</comment>
<protein>
    <submittedName>
        <fullName evidence="4">T9SS type A sorting domain-containing protein</fullName>
    </submittedName>
</protein>
<keyword evidence="5" id="KW-1185">Reference proteome</keyword>
<proteinExistence type="predicted"/>
<evidence type="ECO:0000256" key="1">
    <source>
        <dbReference type="ARBA" id="ARBA00022729"/>
    </source>
</evidence>
<accession>A0A5D0QZU4</accession>
<dbReference type="OrthoDB" id="9792152at2"/>
<gene>
    <name evidence="4" type="ORF">ES675_01265</name>
</gene>
<feature type="signal peptide" evidence="2">
    <location>
        <begin position="1"/>
        <end position="30"/>
    </location>
</feature>
<evidence type="ECO:0000313" key="4">
    <source>
        <dbReference type="EMBL" id="TYB74793.1"/>
    </source>
</evidence>
<reference evidence="4 5" key="1">
    <citation type="submission" date="2019-08" db="EMBL/GenBank/DDBJ databases">
        <title>Genomes of Antarctic Bizionia species.</title>
        <authorList>
            <person name="Bowman J.P."/>
        </authorList>
    </citation>
    <scope>NUCLEOTIDE SEQUENCE [LARGE SCALE GENOMIC DNA]</scope>
    <source>
        <strain evidence="4 5">APA-1</strain>
    </source>
</reference>
<dbReference type="InterPro" id="IPR026444">
    <property type="entry name" value="Secre_tail"/>
</dbReference>
<dbReference type="EMBL" id="VSKL01000001">
    <property type="protein sequence ID" value="TYB74793.1"/>
    <property type="molecule type" value="Genomic_DNA"/>
</dbReference>
<evidence type="ECO:0000313" key="5">
    <source>
        <dbReference type="Proteomes" id="UP000324358"/>
    </source>
</evidence>